<evidence type="ECO:0008006" key="4">
    <source>
        <dbReference type="Google" id="ProtNLM"/>
    </source>
</evidence>
<dbReference type="EMBL" id="NOXS01000031">
    <property type="protein sequence ID" value="OYQ19293.1"/>
    <property type="molecule type" value="Genomic_DNA"/>
</dbReference>
<gene>
    <name evidence="2" type="ORF">CHR90_07595</name>
</gene>
<evidence type="ECO:0000256" key="1">
    <source>
        <dbReference type="SAM" id="MobiDB-lite"/>
    </source>
</evidence>
<keyword evidence="3" id="KW-1185">Reference proteome</keyword>
<dbReference type="OrthoDB" id="8900573at2"/>
<proteinExistence type="predicted"/>
<feature type="region of interest" description="Disordered" evidence="1">
    <location>
        <begin position="292"/>
        <end position="321"/>
    </location>
</feature>
<dbReference type="InterPro" id="IPR021496">
    <property type="entry name" value="DUF3150"/>
</dbReference>
<protein>
    <recommendedName>
        <fullName evidence="4">DUF3150 domain-containing protein</fullName>
    </recommendedName>
</protein>
<name>A0A255XQQ8_9PROT</name>
<reference evidence="2 3" key="1">
    <citation type="submission" date="2017-07" db="EMBL/GenBank/DDBJ databases">
        <title>Elstera cyanobacteriorum sp. nov., a novel bacterium isolated from cyanobacterial aggregates in a eutrophic lake.</title>
        <authorList>
            <person name="Cai H."/>
        </authorList>
    </citation>
    <scope>NUCLEOTIDE SEQUENCE [LARGE SCALE GENOMIC DNA]</scope>
    <source>
        <strain evidence="2 3">TH019</strain>
    </source>
</reference>
<dbReference type="Pfam" id="PF11348">
    <property type="entry name" value="DUF3150"/>
    <property type="match status" value="1"/>
</dbReference>
<dbReference type="Proteomes" id="UP000216361">
    <property type="component" value="Unassembled WGS sequence"/>
</dbReference>
<accession>A0A255XQQ8</accession>
<organism evidence="2 3">
    <name type="scientific">Elstera cyanobacteriorum</name>
    <dbReference type="NCBI Taxonomy" id="2022747"/>
    <lineage>
        <taxon>Bacteria</taxon>
        <taxon>Pseudomonadati</taxon>
        <taxon>Pseudomonadota</taxon>
        <taxon>Alphaproteobacteria</taxon>
        <taxon>Rhodospirillales</taxon>
        <taxon>Rhodospirillaceae</taxon>
        <taxon>Elstera</taxon>
    </lineage>
</organism>
<dbReference type="RefSeq" id="WP_094408397.1">
    <property type="nucleotide sequence ID" value="NZ_BMJZ01000004.1"/>
</dbReference>
<comment type="caution">
    <text evidence="2">The sequence shown here is derived from an EMBL/GenBank/DDBJ whole genome shotgun (WGS) entry which is preliminary data.</text>
</comment>
<evidence type="ECO:0000313" key="2">
    <source>
        <dbReference type="EMBL" id="OYQ19293.1"/>
    </source>
</evidence>
<evidence type="ECO:0000313" key="3">
    <source>
        <dbReference type="Proteomes" id="UP000216361"/>
    </source>
</evidence>
<sequence>MTDITVLKHLTALRLEVTIWSARRKLTAADLCAPNLPPETVASLGSKKVCNPEDLRVFGALKSRAVALLDRHGVRFLGGWALPERAIDPVNAGLDAIGAEFVQAKAEFLARYDAAVADWIRDNPGWEALLANAAVSADVVRSRLGFAWQMFRLQPPKGREASKPLTEAVEELGGTLFGEVAKVAEEAWQKSFLGKTEVSLKAAWPLKGLRQKLAGLSCLEPRVTPLVDLIDTGLAALPEKGPLTGGSLLGLQGLVCLLRDPAAMREHGQKILDGMGLDAALQALVALPPPPVQPLLLPEETPDTPESPDAGGQALDSLGLW</sequence>
<dbReference type="AlphaFoldDB" id="A0A255XQQ8"/>